<dbReference type="Proteomes" id="UP001596053">
    <property type="component" value="Unassembled WGS sequence"/>
</dbReference>
<keyword evidence="3" id="KW-1185">Reference proteome</keyword>
<evidence type="ECO:0000313" key="2">
    <source>
        <dbReference type="EMBL" id="MFC5422261.1"/>
    </source>
</evidence>
<accession>A0ABW0IX89</accession>
<name>A0ABW0IX89_9HYPH</name>
<evidence type="ECO:0000313" key="3">
    <source>
        <dbReference type="Proteomes" id="UP001596053"/>
    </source>
</evidence>
<reference evidence="3" key="1">
    <citation type="journal article" date="2019" name="Int. J. Syst. Evol. Microbiol.">
        <title>The Global Catalogue of Microorganisms (GCM) 10K type strain sequencing project: providing services to taxonomists for standard genome sequencing and annotation.</title>
        <authorList>
            <consortium name="The Broad Institute Genomics Platform"/>
            <consortium name="The Broad Institute Genome Sequencing Center for Infectious Disease"/>
            <person name="Wu L."/>
            <person name="Ma J."/>
        </authorList>
    </citation>
    <scope>NUCLEOTIDE SEQUENCE [LARGE SCALE GENOMIC DNA]</scope>
    <source>
        <strain evidence="3">NCAIM B.01391</strain>
    </source>
</reference>
<dbReference type="EMBL" id="JBHSLW010000037">
    <property type="protein sequence ID" value="MFC5422261.1"/>
    <property type="molecule type" value="Genomic_DNA"/>
</dbReference>
<organism evidence="2 3">
    <name type="scientific">Bosea eneae</name>
    <dbReference type="NCBI Taxonomy" id="151454"/>
    <lineage>
        <taxon>Bacteria</taxon>
        <taxon>Pseudomonadati</taxon>
        <taxon>Pseudomonadota</taxon>
        <taxon>Alphaproteobacteria</taxon>
        <taxon>Hyphomicrobiales</taxon>
        <taxon>Boseaceae</taxon>
        <taxon>Bosea</taxon>
    </lineage>
</organism>
<comment type="caution">
    <text evidence="2">The sequence shown here is derived from an EMBL/GenBank/DDBJ whole genome shotgun (WGS) entry which is preliminary data.</text>
</comment>
<evidence type="ECO:0000259" key="1">
    <source>
        <dbReference type="Pfam" id="PF13788"/>
    </source>
</evidence>
<dbReference type="RefSeq" id="WP_377800539.1">
    <property type="nucleotide sequence ID" value="NZ_JBHSLW010000037.1"/>
</dbReference>
<gene>
    <name evidence="2" type="ORF">ACFPOB_22090</name>
</gene>
<dbReference type="InterPro" id="IPR025438">
    <property type="entry name" value="DUF4180"/>
</dbReference>
<feature type="domain" description="DUF4180" evidence="1">
    <location>
        <begin position="10"/>
        <end position="119"/>
    </location>
</feature>
<dbReference type="Pfam" id="PF13788">
    <property type="entry name" value="DUF4180"/>
    <property type="match status" value="1"/>
</dbReference>
<proteinExistence type="predicted"/>
<protein>
    <submittedName>
        <fullName evidence="2">DUF4180 domain-containing protein</fullName>
    </submittedName>
</protein>
<sequence>MDSAVLEVAGRRVLICAPAGAALAKPSDANDFLAEAWVQEVDMLAIPMARLGEDFFDLGSGLAGEVGQKFANYRMPLVIIGDIAQWTAKSRAFREFVREANDGSCLWFVADRAELIAKLSTRRD</sequence>